<dbReference type="EMBL" id="MN739201">
    <property type="protein sequence ID" value="QHS93212.1"/>
    <property type="molecule type" value="Genomic_DNA"/>
</dbReference>
<protein>
    <submittedName>
        <fullName evidence="3">Uncharacterized protein</fullName>
    </submittedName>
</protein>
<reference evidence="3" key="1">
    <citation type="journal article" date="2020" name="Nature">
        <title>Giant virus diversity and host interactions through global metagenomics.</title>
        <authorList>
            <person name="Schulz F."/>
            <person name="Roux S."/>
            <person name="Paez-Espino D."/>
            <person name="Jungbluth S."/>
            <person name="Walsh D.A."/>
            <person name="Denef V.J."/>
            <person name="McMahon K.D."/>
            <person name="Konstantinidis K.T."/>
            <person name="Eloe-Fadrosh E.A."/>
            <person name="Kyrpides N.C."/>
            <person name="Woyke T."/>
        </authorList>
    </citation>
    <scope>NUCLEOTIDE SEQUENCE</scope>
    <source>
        <strain evidence="3">GVMAG-M-3300017989-17</strain>
    </source>
</reference>
<evidence type="ECO:0000256" key="2">
    <source>
        <dbReference type="SAM" id="Phobius"/>
    </source>
</evidence>
<evidence type="ECO:0000256" key="1">
    <source>
        <dbReference type="SAM" id="MobiDB-lite"/>
    </source>
</evidence>
<feature type="region of interest" description="Disordered" evidence="1">
    <location>
        <begin position="39"/>
        <end position="114"/>
    </location>
</feature>
<organism evidence="3">
    <name type="scientific">viral metagenome</name>
    <dbReference type="NCBI Taxonomy" id="1070528"/>
    <lineage>
        <taxon>unclassified sequences</taxon>
        <taxon>metagenomes</taxon>
        <taxon>organismal metagenomes</taxon>
    </lineage>
</organism>
<keyword evidence="2" id="KW-0812">Transmembrane</keyword>
<feature type="transmembrane region" description="Helical" evidence="2">
    <location>
        <begin position="125"/>
        <end position="143"/>
    </location>
</feature>
<accession>A0A6C0BMG2</accession>
<keyword evidence="2" id="KW-0472">Membrane</keyword>
<sequence length="144" mass="16232">MVDHEYAISNDNQRVQLPTFYPDASHYIYHQPENFQRAYGEGAASVREMQFDGHSPPENLRGTTQTLPLPDPERATRPEPERATSTKREPVSRTPPRLEPAGEETKPASEKQAAPVEKPCVSCSVFWVVLVGILLVIGLWFVFQ</sequence>
<feature type="compositionally biased region" description="Basic and acidic residues" evidence="1">
    <location>
        <begin position="71"/>
        <end position="91"/>
    </location>
</feature>
<dbReference type="AlphaFoldDB" id="A0A6C0BMG2"/>
<keyword evidence="2" id="KW-1133">Transmembrane helix</keyword>
<proteinExistence type="predicted"/>
<name>A0A6C0BMG2_9ZZZZ</name>
<evidence type="ECO:0000313" key="3">
    <source>
        <dbReference type="EMBL" id="QHS93212.1"/>
    </source>
</evidence>